<evidence type="ECO:0000256" key="1">
    <source>
        <dbReference type="SAM" id="SignalP"/>
    </source>
</evidence>
<dbReference type="EMBL" id="CP003379">
    <property type="protein sequence ID" value="AFL89584.1"/>
    <property type="molecule type" value="Genomic_DNA"/>
</dbReference>
<evidence type="ECO:0000313" key="4">
    <source>
        <dbReference type="Proteomes" id="UP000006056"/>
    </source>
</evidence>
<evidence type="ECO:0000259" key="2">
    <source>
        <dbReference type="Pfam" id="PF05229"/>
    </source>
</evidence>
<keyword evidence="1" id="KW-0732">Signal</keyword>
<name>I3ZK16_TERRK</name>
<dbReference type="AlphaFoldDB" id="I3ZK16"/>
<sequence>MRCLPFLCAPFLLSPVALAQRFPCSVSVPAIHLGTYAGNRVASGVTPVSVICPASTPYTIGLRSSAGGPANTVRTMKGVRGAGLRYQLFQDAARSVNWGSEIGTDAVSGVGTGGVQRFNIYPVLMQSQQASQGEYADALTVTVTSNRGISSANVPVIANALGVCIVLSTAMGFGSYTGGAITSTSTISLTCTANVAYDIALNAGTTTGASTSARKMAGPNGGTLGYSLFRDAAFSQNWGSVSGVDTLTGIATGLLQPITVYGKISSGLIAPIGAYSDTITATITY</sequence>
<reference evidence="3 4" key="1">
    <citation type="submission" date="2012-06" db="EMBL/GenBank/DDBJ databases">
        <title>Complete genome of Terriglobus roseus DSM 18391.</title>
        <authorList>
            <consortium name="US DOE Joint Genome Institute (JGI-PGF)"/>
            <person name="Lucas S."/>
            <person name="Copeland A."/>
            <person name="Lapidus A."/>
            <person name="Glavina del Rio T."/>
            <person name="Dalin E."/>
            <person name="Tice H."/>
            <person name="Bruce D."/>
            <person name="Goodwin L."/>
            <person name="Pitluck S."/>
            <person name="Peters L."/>
            <person name="Mikhailova N."/>
            <person name="Munk A.C.C."/>
            <person name="Kyrpides N."/>
            <person name="Mavromatis K."/>
            <person name="Ivanova N."/>
            <person name="Brettin T."/>
            <person name="Detter J.C."/>
            <person name="Han C."/>
            <person name="Larimer F."/>
            <person name="Land M."/>
            <person name="Hauser L."/>
            <person name="Markowitz V."/>
            <person name="Cheng J.-F."/>
            <person name="Hugenholtz P."/>
            <person name="Woyke T."/>
            <person name="Wu D."/>
            <person name="Brambilla E."/>
            <person name="Klenk H.-P."/>
            <person name="Eisen J.A."/>
        </authorList>
    </citation>
    <scope>NUCLEOTIDE SEQUENCE [LARGE SCALE GENOMIC DNA]</scope>
    <source>
        <strain evidence="4">DSM 18391 / NRRL B-41598 / KBS 63</strain>
    </source>
</reference>
<evidence type="ECO:0000313" key="3">
    <source>
        <dbReference type="EMBL" id="AFL89584.1"/>
    </source>
</evidence>
<dbReference type="Pfam" id="PF05229">
    <property type="entry name" value="SCPU"/>
    <property type="match status" value="2"/>
</dbReference>
<feature type="domain" description="Spore coat protein U/FanG" evidence="2">
    <location>
        <begin position="16"/>
        <end position="142"/>
    </location>
</feature>
<feature type="signal peptide" evidence="1">
    <location>
        <begin position="1"/>
        <end position="19"/>
    </location>
</feature>
<dbReference type="PANTHER" id="PTHR37089">
    <property type="entry name" value="PROTEIN U-RELATED"/>
    <property type="match status" value="1"/>
</dbReference>
<dbReference type="Proteomes" id="UP000006056">
    <property type="component" value="Chromosome"/>
</dbReference>
<feature type="chain" id="PRO_5003684187" evidence="1">
    <location>
        <begin position="20"/>
        <end position="285"/>
    </location>
</feature>
<gene>
    <name evidence="3" type="ordered locus">Terro_3367</name>
</gene>
<dbReference type="STRING" id="926566.Terro_3367"/>
<keyword evidence="4" id="KW-1185">Reference proteome</keyword>
<organism evidence="3 4">
    <name type="scientific">Terriglobus roseus (strain DSM 18391 / NRRL B-41598 / KBS 63)</name>
    <dbReference type="NCBI Taxonomy" id="926566"/>
    <lineage>
        <taxon>Bacteria</taxon>
        <taxon>Pseudomonadati</taxon>
        <taxon>Acidobacteriota</taxon>
        <taxon>Terriglobia</taxon>
        <taxon>Terriglobales</taxon>
        <taxon>Acidobacteriaceae</taxon>
        <taxon>Terriglobus</taxon>
    </lineage>
</organism>
<feature type="domain" description="Spore coat protein U/FanG" evidence="2">
    <location>
        <begin position="153"/>
        <end position="282"/>
    </location>
</feature>
<dbReference type="SMART" id="SM00972">
    <property type="entry name" value="SCPU"/>
    <property type="match status" value="2"/>
</dbReference>
<dbReference type="RefSeq" id="WP_014786845.1">
    <property type="nucleotide sequence ID" value="NC_018014.1"/>
</dbReference>
<dbReference type="InterPro" id="IPR007893">
    <property type="entry name" value="Spore_coat_U/FanG"/>
</dbReference>
<protein>
    <submittedName>
        <fullName evidence="3">Putative secreted protein</fullName>
    </submittedName>
</protein>
<proteinExistence type="predicted"/>
<accession>I3ZK16</accession>
<dbReference type="HOGENOM" id="CLU_976378_0_0_0"/>
<dbReference type="KEGG" id="trs:Terro_3367"/>
<dbReference type="InterPro" id="IPR053167">
    <property type="entry name" value="Spore_coat_component"/>
</dbReference>
<dbReference type="eggNOG" id="COG5430">
    <property type="taxonomic scope" value="Bacteria"/>
</dbReference>
<dbReference type="OrthoDB" id="8751277at2"/>